<evidence type="ECO:0000256" key="1">
    <source>
        <dbReference type="SAM" id="MobiDB-lite"/>
    </source>
</evidence>
<keyword evidence="3" id="KW-1185">Reference proteome</keyword>
<reference evidence="2" key="1">
    <citation type="journal article" date="2014" name="Int. J. Syst. Evol. Microbiol.">
        <title>Complete genome sequence of Corynebacterium casei LMG S-19264T (=DSM 44701T), isolated from a smear-ripened cheese.</title>
        <authorList>
            <consortium name="US DOE Joint Genome Institute (JGI-PGF)"/>
            <person name="Walter F."/>
            <person name="Albersmeier A."/>
            <person name="Kalinowski J."/>
            <person name="Ruckert C."/>
        </authorList>
    </citation>
    <scope>NUCLEOTIDE SEQUENCE</scope>
    <source>
        <strain evidence="2">CGMCC 4.7403</strain>
    </source>
</reference>
<comment type="caution">
    <text evidence="2">The sequence shown here is derived from an EMBL/GenBank/DDBJ whole genome shotgun (WGS) entry which is preliminary data.</text>
</comment>
<evidence type="ECO:0000313" key="3">
    <source>
        <dbReference type="Proteomes" id="UP000603227"/>
    </source>
</evidence>
<dbReference type="EMBL" id="BNAT01000048">
    <property type="protein sequence ID" value="GHE58822.1"/>
    <property type="molecule type" value="Genomic_DNA"/>
</dbReference>
<evidence type="ECO:0000313" key="2">
    <source>
        <dbReference type="EMBL" id="GHE58822.1"/>
    </source>
</evidence>
<accession>A0A919DN75</accession>
<dbReference type="AlphaFoldDB" id="A0A919DN75"/>
<sequence>MVADTRERVAMPLRPGTAPANDVTDHKAVPASAFRRLRPPLWSKLLVRIGTARPPSHALLAHRGADEMRHAGGRRNARVGCGWARQLSSSASSGLHFSAPLSAVVVTIWALKFFTF</sequence>
<reference evidence="2" key="2">
    <citation type="submission" date="2020-09" db="EMBL/GenBank/DDBJ databases">
        <authorList>
            <person name="Sun Q."/>
            <person name="Zhou Y."/>
        </authorList>
    </citation>
    <scope>NUCLEOTIDE SEQUENCE</scope>
    <source>
        <strain evidence="2">CGMCC 4.7403</strain>
    </source>
</reference>
<organism evidence="2 3">
    <name type="scientific">Streptomyces capitiformicae</name>
    <dbReference type="NCBI Taxonomy" id="2014920"/>
    <lineage>
        <taxon>Bacteria</taxon>
        <taxon>Bacillati</taxon>
        <taxon>Actinomycetota</taxon>
        <taxon>Actinomycetes</taxon>
        <taxon>Kitasatosporales</taxon>
        <taxon>Streptomycetaceae</taxon>
        <taxon>Streptomyces</taxon>
    </lineage>
</organism>
<proteinExistence type="predicted"/>
<gene>
    <name evidence="2" type="ORF">GCM10017771_81820</name>
</gene>
<dbReference type="Proteomes" id="UP000603227">
    <property type="component" value="Unassembled WGS sequence"/>
</dbReference>
<protein>
    <submittedName>
        <fullName evidence="2">Uncharacterized protein</fullName>
    </submittedName>
</protein>
<feature type="region of interest" description="Disordered" evidence="1">
    <location>
        <begin position="1"/>
        <end position="25"/>
    </location>
</feature>
<name>A0A919DN75_9ACTN</name>